<dbReference type="Proteomes" id="UP000664601">
    <property type="component" value="Unassembled WGS sequence"/>
</dbReference>
<sequence length="232" mass="26761">MDYSLRKELLKGTVLTGTKLSEDWLQLCELSKENNFYNMKKITALLELPCDLGTLVICDWEMYIADRKPLELLEGYCDAHRLLQPELEPLSERRSSFILSEFTLFSLNDSIWLNPLEIHHLHMQGRRRLVELANGLGLEVGLREEEIIQLASQAAYGLALRRADGATDLRPLDRLRLPAAPFGDFLREQPLLTNWLLPSGNYLLPYQLKCQQELLWRKLLLDSIFSPALVRV</sequence>
<comment type="caution">
    <text evidence="1">The sequence shown here is derived from an EMBL/GenBank/DDBJ whole genome shotgun (WGS) entry which is preliminary data.</text>
</comment>
<gene>
    <name evidence="1" type="ORF">JZO70_08075</name>
</gene>
<protein>
    <submittedName>
        <fullName evidence="1">Uncharacterized protein</fullName>
    </submittedName>
</protein>
<accession>A0ABS3L916</accession>
<organism evidence="1 2">
    <name type="scientific">Candidatus Enterococcus moelleringii</name>
    <dbReference type="NCBI Taxonomy" id="2815325"/>
    <lineage>
        <taxon>Bacteria</taxon>
        <taxon>Bacillati</taxon>
        <taxon>Bacillota</taxon>
        <taxon>Bacilli</taxon>
        <taxon>Lactobacillales</taxon>
        <taxon>Enterococcaceae</taxon>
        <taxon>Enterococcus</taxon>
    </lineage>
</organism>
<reference evidence="1 2" key="1">
    <citation type="submission" date="2021-03" db="EMBL/GenBank/DDBJ databases">
        <title>Enterococcal diversity collection.</title>
        <authorList>
            <person name="Gilmore M.S."/>
            <person name="Schwartzman J."/>
            <person name="Van Tyne D."/>
            <person name="Martin M."/>
            <person name="Earl A.M."/>
            <person name="Manson A.L."/>
            <person name="Straub T."/>
            <person name="Salamzade R."/>
            <person name="Saavedra J."/>
            <person name="Lebreton F."/>
            <person name="Prichula J."/>
            <person name="Schaufler K."/>
            <person name="Gaca A."/>
            <person name="Sgardioli B."/>
            <person name="Wagenaar J."/>
            <person name="Strong T."/>
        </authorList>
    </citation>
    <scope>NUCLEOTIDE SEQUENCE [LARGE SCALE GENOMIC DNA]</scope>
    <source>
        <strain evidence="1 2">669A</strain>
    </source>
</reference>
<evidence type="ECO:0000313" key="1">
    <source>
        <dbReference type="EMBL" id="MBO1306115.1"/>
    </source>
</evidence>
<dbReference type="EMBL" id="JAFREM010000013">
    <property type="protein sequence ID" value="MBO1306115.1"/>
    <property type="molecule type" value="Genomic_DNA"/>
</dbReference>
<evidence type="ECO:0000313" key="2">
    <source>
        <dbReference type="Proteomes" id="UP000664601"/>
    </source>
</evidence>
<dbReference type="RefSeq" id="WP_207673048.1">
    <property type="nucleotide sequence ID" value="NZ_JAFREM010000013.1"/>
</dbReference>
<name>A0ABS3L916_9ENTE</name>
<proteinExistence type="predicted"/>
<keyword evidence="2" id="KW-1185">Reference proteome</keyword>